<dbReference type="InterPro" id="IPR000086">
    <property type="entry name" value="NUDIX_hydrolase_dom"/>
</dbReference>
<evidence type="ECO:0000256" key="8">
    <source>
        <dbReference type="ARBA" id="ARBA00023211"/>
    </source>
</evidence>
<keyword evidence="5" id="KW-0479">Metal-binding</keyword>
<sequence length="355" mass="40460">MESIGDLDLKSAEHSIPLDVLSDLLSRFIINVPDAAKQNNIRICFQIELAYWYYLDFYVNNDNNKLRSCNFKEFAAHVFQHLPFLQGQAGRLNEILDEWREYKQSVPTYGAILLSEGNSHVLLVQSYWAKSSWGFPKGKVNEDEDPAHCAIREVYEETGFDISSYINPEHYLEAVINEQLVRLYVITGISRDTTFRPRTRYEIKACQWFPIADLPNNKKDMTPKVKMGVSANSFFMVLPFVKRIKAISSCKPKRQRNKSSSFSEGESTNKNNKAIAAVVMTVVEPPVKTTDTKSNSFTTTDTTTTTTTVASSNGESKRKVQSKRQLFCAQDEYVFSAPSWLNFKFDKAAIMECIP</sequence>
<dbReference type="PANTHER" id="PTHR23114:SF17">
    <property type="entry name" value="M7GPPPN-MRNA HYDROLASE"/>
    <property type="match status" value="1"/>
</dbReference>
<dbReference type="RefSeq" id="XP_017777966.1">
    <property type="nucleotide sequence ID" value="XM_017922477.1"/>
</dbReference>
<evidence type="ECO:0000256" key="7">
    <source>
        <dbReference type="ARBA" id="ARBA00022884"/>
    </source>
</evidence>
<accession>A0ABM1MTR6</accession>
<dbReference type="Proteomes" id="UP000695000">
    <property type="component" value="Unplaced"/>
</dbReference>
<dbReference type="SUPFAM" id="SSF140586">
    <property type="entry name" value="Dcp2 domain-like"/>
    <property type="match status" value="1"/>
</dbReference>
<name>A0ABM1MTR6_NICVS</name>
<evidence type="ECO:0000256" key="4">
    <source>
        <dbReference type="ARBA" id="ARBA00022490"/>
    </source>
</evidence>
<evidence type="ECO:0000256" key="3">
    <source>
        <dbReference type="ARBA" id="ARBA00005279"/>
    </source>
</evidence>
<evidence type="ECO:0000256" key="6">
    <source>
        <dbReference type="ARBA" id="ARBA00022801"/>
    </source>
</evidence>
<dbReference type="CDD" id="cd03672">
    <property type="entry name" value="NUDIX_Dcp2p_Nudt20"/>
    <property type="match status" value="1"/>
</dbReference>
<evidence type="ECO:0000256" key="5">
    <source>
        <dbReference type="ARBA" id="ARBA00022723"/>
    </source>
</evidence>
<dbReference type="InterPro" id="IPR036189">
    <property type="entry name" value="DCP2_BoxA_sf"/>
</dbReference>
<dbReference type="InterPro" id="IPR015797">
    <property type="entry name" value="NUDIX_hydrolase-like_dom_sf"/>
</dbReference>
<comment type="cofactor">
    <cofactor evidence="1">
        <name>Mn(2+)</name>
        <dbReference type="ChEBI" id="CHEBI:29035"/>
    </cofactor>
</comment>
<keyword evidence="7" id="KW-0694">RNA-binding</keyword>
<organism evidence="11 12">
    <name type="scientific">Nicrophorus vespilloides</name>
    <name type="common">Boreal carrion beetle</name>
    <dbReference type="NCBI Taxonomy" id="110193"/>
    <lineage>
        <taxon>Eukaryota</taxon>
        <taxon>Metazoa</taxon>
        <taxon>Ecdysozoa</taxon>
        <taxon>Arthropoda</taxon>
        <taxon>Hexapoda</taxon>
        <taxon>Insecta</taxon>
        <taxon>Pterygota</taxon>
        <taxon>Neoptera</taxon>
        <taxon>Endopterygota</taxon>
        <taxon>Coleoptera</taxon>
        <taxon>Polyphaga</taxon>
        <taxon>Staphyliniformia</taxon>
        <taxon>Silphidae</taxon>
        <taxon>Nicrophorinae</taxon>
        <taxon>Nicrophorus</taxon>
    </lineage>
</organism>
<evidence type="ECO:0000313" key="11">
    <source>
        <dbReference type="Proteomes" id="UP000695000"/>
    </source>
</evidence>
<reference evidence="12" key="1">
    <citation type="submission" date="2025-08" db="UniProtKB">
        <authorList>
            <consortium name="RefSeq"/>
        </authorList>
    </citation>
    <scope>IDENTIFICATION</scope>
    <source>
        <tissue evidence="12">Whole Larva</tissue>
    </source>
</reference>
<dbReference type="Pfam" id="PF00293">
    <property type="entry name" value="NUDIX"/>
    <property type="match status" value="1"/>
</dbReference>
<dbReference type="Gene3D" id="3.90.79.10">
    <property type="entry name" value="Nucleoside Triphosphate Pyrophosphohydrolase"/>
    <property type="match status" value="1"/>
</dbReference>
<keyword evidence="11" id="KW-1185">Reference proteome</keyword>
<dbReference type="PANTHER" id="PTHR23114">
    <property type="entry name" value="M7GPPPN-MRNA HYDROLASE"/>
    <property type="match status" value="1"/>
</dbReference>
<evidence type="ECO:0000256" key="9">
    <source>
        <dbReference type="SAM" id="MobiDB-lite"/>
    </source>
</evidence>
<feature type="compositionally biased region" description="Low complexity" evidence="9">
    <location>
        <begin position="289"/>
        <end position="308"/>
    </location>
</feature>
<dbReference type="Pfam" id="PF05026">
    <property type="entry name" value="DCP2"/>
    <property type="match status" value="1"/>
</dbReference>
<proteinExistence type="inferred from homology"/>
<evidence type="ECO:0000259" key="10">
    <source>
        <dbReference type="PROSITE" id="PS51462"/>
    </source>
</evidence>
<dbReference type="PROSITE" id="PS00893">
    <property type="entry name" value="NUDIX_BOX"/>
    <property type="match status" value="1"/>
</dbReference>
<dbReference type="SMART" id="SM01125">
    <property type="entry name" value="DCP2"/>
    <property type="match status" value="1"/>
</dbReference>
<keyword evidence="4" id="KW-0963">Cytoplasm</keyword>
<dbReference type="Gene3D" id="1.10.10.1050">
    <property type="entry name" value="Dcp2, box A domain"/>
    <property type="match status" value="1"/>
</dbReference>
<gene>
    <name evidence="12" type="primary">LOC108563721</name>
</gene>
<dbReference type="SUPFAM" id="SSF55811">
    <property type="entry name" value="Nudix"/>
    <property type="match status" value="1"/>
</dbReference>
<dbReference type="GO" id="GO:0016787">
    <property type="term" value="F:hydrolase activity"/>
    <property type="evidence" value="ECO:0007669"/>
    <property type="project" value="UniProtKB-KW"/>
</dbReference>
<evidence type="ECO:0000256" key="2">
    <source>
        <dbReference type="ARBA" id="ARBA00004496"/>
    </source>
</evidence>
<feature type="region of interest" description="Disordered" evidence="9">
    <location>
        <begin position="289"/>
        <end position="316"/>
    </location>
</feature>
<evidence type="ECO:0000256" key="1">
    <source>
        <dbReference type="ARBA" id="ARBA00001936"/>
    </source>
</evidence>
<keyword evidence="6 12" id="KW-0378">Hydrolase</keyword>
<comment type="similarity">
    <text evidence="3">Belongs to the Nudix hydrolase family. DCP2 subfamily.</text>
</comment>
<dbReference type="InterPro" id="IPR007722">
    <property type="entry name" value="DCP2_BoxA"/>
</dbReference>
<keyword evidence="8" id="KW-0464">Manganese</keyword>
<comment type="subcellular location">
    <subcellularLocation>
        <location evidence="2">Cytoplasm</location>
    </subcellularLocation>
</comment>
<feature type="domain" description="Nudix hydrolase" evidence="10">
    <location>
        <begin position="104"/>
        <end position="235"/>
    </location>
</feature>
<dbReference type="PROSITE" id="PS51462">
    <property type="entry name" value="NUDIX"/>
    <property type="match status" value="1"/>
</dbReference>
<dbReference type="InterPro" id="IPR020084">
    <property type="entry name" value="NUDIX_hydrolase_CS"/>
</dbReference>
<protein>
    <submittedName>
        <fullName evidence="12">M7GpppN-mRNA hydrolase</fullName>
    </submittedName>
</protein>
<evidence type="ECO:0000313" key="12">
    <source>
        <dbReference type="RefSeq" id="XP_017777966.1"/>
    </source>
</evidence>
<dbReference type="GeneID" id="108563721"/>
<dbReference type="InterPro" id="IPR044099">
    <property type="entry name" value="Dcp2_NUDIX"/>
</dbReference>